<dbReference type="GO" id="GO:0008168">
    <property type="term" value="F:methyltransferase activity"/>
    <property type="evidence" value="ECO:0007669"/>
    <property type="project" value="UniProtKB-KW"/>
</dbReference>
<reference evidence="1" key="1">
    <citation type="submission" date="2020-01" db="EMBL/GenBank/DDBJ databases">
        <title>Insect and environment-associated Actinomycetes.</title>
        <authorList>
            <person name="Currrie C."/>
            <person name="Chevrette M."/>
            <person name="Carlson C."/>
            <person name="Stubbendieck R."/>
            <person name="Wendt-Pienkowski E."/>
        </authorList>
    </citation>
    <scope>NUCLEOTIDE SEQUENCE</scope>
    <source>
        <strain evidence="1">SID12501</strain>
    </source>
</reference>
<accession>A0A6B3CAA9</accession>
<sequence>MHQPYDTLAHPAPGTAFSAADAFTLRTALDAL</sequence>
<feature type="non-terminal residue" evidence="1">
    <location>
        <position position="32"/>
    </location>
</feature>
<dbReference type="AlphaFoldDB" id="A0A6B3CAA9"/>
<dbReference type="EMBL" id="JAAGLU010001101">
    <property type="protein sequence ID" value="NEC93688.1"/>
    <property type="molecule type" value="Genomic_DNA"/>
</dbReference>
<dbReference type="GO" id="GO:0032259">
    <property type="term" value="P:methylation"/>
    <property type="evidence" value="ECO:0007669"/>
    <property type="project" value="UniProtKB-KW"/>
</dbReference>
<name>A0A6B3CAA9_9ACTN</name>
<keyword evidence="1" id="KW-0808">Transferase</keyword>
<comment type="caution">
    <text evidence="1">The sequence shown here is derived from an EMBL/GenBank/DDBJ whole genome shotgun (WGS) entry which is preliminary data.</text>
</comment>
<protein>
    <submittedName>
        <fullName evidence="1">Class I SAM-dependent methyltransferase</fullName>
    </submittedName>
</protein>
<organism evidence="1">
    <name type="scientific">Streptomyces sp. SID12501</name>
    <dbReference type="NCBI Taxonomy" id="2706042"/>
    <lineage>
        <taxon>Bacteria</taxon>
        <taxon>Bacillati</taxon>
        <taxon>Actinomycetota</taxon>
        <taxon>Actinomycetes</taxon>
        <taxon>Kitasatosporales</taxon>
        <taxon>Streptomycetaceae</taxon>
        <taxon>Streptomyces</taxon>
    </lineage>
</organism>
<keyword evidence="1" id="KW-0489">Methyltransferase</keyword>
<evidence type="ECO:0000313" key="1">
    <source>
        <dbReference type="EMBL" id="NEC93688.1"/>
    </source>
</evidence>
<proteinExistence type="predicted"/>
<gene>
    <name evidence="1" type="ORF">G3I71_50020</name>
</gene>